<comment type="similarity">
    <text evidence="1">Belongs to the class-I aminoacyl-tRNA synthetase family.</text>
</comment>
<name>A0A1R3KRP5_9ROSI</name>
<accession>A0A1R3KRP5</accession>
<dbReference type="InterPro" id="IPR002300">
    <property type="entry name" value="aa-tRNA-synth_Ia"/>
</dbReference>
<evidence type="ECO:0000256" key="4">
    <source>
        <dbReference type="ARBA" id="ARBA00022741"/>
    </source>
</evidence>
<dbReference type="Proteomes" id="UP000187203">
    <property type="component" value="Unassembled WGS sequence"/>
</dbReference>
<dbReference type="GO" id="GO:0005524">
    <property type="term" value="F:ATP binding"/>
    <property type="evidence" value="ECO:0007669"/>
    <property type="project" value="UniProtKB-KW"/>
</dbReference>
<dbReference type="Gene3D" id="3.40.50.620">
    <property type="entry name" value="HUPs"/>
    <property type="match status" value="1"/>
</dbReference>
<dbReference type="STRING" id="93759.A0A1R3KRP5"/>
<keyword evidence="7" id="KW-0030">Aminoacyl-tRNA synthetase</keyword>
<dbReference type="GO" id="GO:0006429">
    <property type="term" value="P:leucyl-tRNA aminoacylation"/>
    <property type="evidence" value="ECO:0007669"/>
    <property type="project" value="InterPro"/>
</dbReference>
<evidence type="ECO:0000259" key="9">
    <source>
        <dbReference type="Pfam" id="PF00133"/>
    </source>
</evidence>
<evidence type="ECO:0000256" key="6">
    <source>
        <dbReference type="ARBA" id="ARBA00022917"/>
    </source>
</evidence>
<feature type="domain" description="Aminoacyl-tRNA synthetase class Ia" evidence="9">
    <location>
        <begin position="25"/>
        <end position="85"/>
    </location>
</feature>
<dbReference type="EC" id="6.1.1.4" evidence="2"/>
<evidence type="ECO:0000313" key="11">
    <source>
        <dbReference type="Proteomes" id="UP000187203"/>
    </source>
</evidence>
<protein>
    <recommendedName>
        <fullName evidence="2">leucine--tRNA ligase</fullName>
        <ecNumber evidence="2">6.1.1.4</ecNumber>
    </recommendedName>
    <alternativeName>
        <fullName evidence="8">Leucyl-tRNA synthetase</fullName>
    </alternativeName>
</protein>
<dbReference type="OrthoDB" id="10249672at2759"/>
<dbReference type="Pfam" id="PF00133">
    <property type="entry name" value="tRNA-synt_1"/>
    <property type="match status" value="1"/>
</dbReference>
<evidence type="ECO:0000256" key="5">
    <source>
        <dbReference type="ARBA" id="ARBA00022840"/>
    </source>
</evidence>
<keyword evidence="5" id="KW-0067">ATP-binding</keyword>
<keyword evidence="3" id="KW-0436">Ligase</keyword>
<dbReference type="PANTHER" id="PTHR45794:SF1">
    <property type="entry name" value="LEUCINE--TRNA LIGASE, CYTOPLASMIC"/>
    <property type="match status" value="1"/>
</dbReference>
<dbReference type="InterPro" id="IPR001412">
    <property type="entry name" value="aa-tRNA-synth_I_CS"/>
</dbReference>
<dbReference type="PANTHER" id="PTHR45794">
    <property type="entry name" value="LEUCYL-TRNA SYNTHETASE"/>
    <property type="match status" value="1"/>
</dbReference>
<evidence type="ECO:0000256" key="3">
    <source>
        <dbReference type="ARBA" id="ARBA00022598"/>
    </source>
</evidence>
<evidence type="ECO:0000313" key="10">
    <source>
        <dbReference type="EMBL" id="OMP09698.1"/>
    </source>
</evidence>
<dbReference type="InterPro" id="IPR004493">
    <property type="entry name" value="Leu-tRNA-synth_Ia_arc/euk"/>
</dbReference>
<dbReference type="GO" id="GO:0009791">
    <property type="term" value="P:post-embryonic development"/>
    <property type="evidence" value="ECO:0007669"/>
    <property type="project" value="UniProtKB-ARBA"/>
</dbReference>
<organism evidence="10 11">
    <name type="scientific">Corchorus olitorius</name>
    <dbReference type="NCBI Taxonomy" id="93759"/>
    <lineage>
        <taxon>Eukaryota</taxon>
        <taxon>Viridiplantae</taxon>
        <taxon>Streptophyta</taxon>
        <taxon>Embryophyta</taxon>
        <taxon>Tracheophyta</taxon>
        <taxon>Spermatophyta</taxon>
        <taxon>Magnoliopsida</taxon>
        <taxon>eudicotyledons</taxon>
        <taxon>Gunneridae</taxon>
        <taxon>Pentapetalae</taxon>
        <taxon>rosids</taxon>
        <taxon>malvids</taxon>
        <taxon>Malvales</taxon>
        <taxon>Malvaceae</taxon>
        <taxon>Grewioideae</taxon>
        <taxon>Apeibeae</taxon>
        <taxon>Corchorus</taxon>
    </lineage>
</organism>
<comment type="caution">
    <text evidence="10">The sequence shown here is derived from an EMBL/GenBank/DDBJ whole genome shotgun (WGS) entry which is preliminary data.</text>
</comment>
<dbReference type="AlphaFoldDB" id="A0A1R3KRP5"/>
<evidence type="ECO:0000256" key="1">
    <source>
        <dbReference type="ARBA" id="ARBA00005594"/>
    </source>
</evidence>
<dbReference type="InterPro" id="IPR014729">
    <property type="entry name" value="Rossmann-like_a/b/a_fold"/>
</dbReference>
<dbReference type="GO" id="GO:0048608">
    <property type="term" value="P:reproductive structure development"/>
    <property type="evidence" value="ECO:0007669"/>
    <property type="project" value="UniProtKB-ARBA"/>
</dbReference>
<gene>
    <name evidence="10" type="ORF">COLO4_05227</name>
</gene>
<reference evidence="11" key="1">
    <citation type="submission" date="2013-09" db="EMBL/GenBank/DDBJ databases">
        <title>Corchorus olitorius genome sequencing.</title>
        <authorList>
            <person name="Alam M."/>
            <person name="Haque M.S."/>
            <person name="Islam M.S."/>
            <person name="Emdad E.M."/>
            <person name="Islam M.M."/>
            <person name="Ahmed B."/>
            <person name="Halim A."/>
            <person name="Hossen Q.M.M."/>
            <person name="Hossain M.Z."/>
            <person name="Ahmed R."/>
            <person name="Khan M.M."/>
            <person name="Islam R."/>
            <person name="Rashid M.M."/>
            <person name="Khan S.A."/>
            <person name="Rahman M.S."/>
            <person name="Alam M."/>
            <person name="Yahiya A.S."/>
            <person name="Khan M.S."/>
            <person name="Azam M.S."/>
            <person name="Haque T."/>
            <person name="Lashkar M.Z.H."/>
            <person name="Akhand A.I."/>
            <person name="Morshed G."/>
            <person name="Roy S."/>
            <person name="Uddin K.S."/>
            <person name="Rabeya T."/>
            <person name="Hossain A.S."/>
            <person name="Chowdhury A."/>
            <person name="Snigdha A.R."/>
            <person name="Mortoza M.S."/>
            <person name="Matin S.A."/>
            <person name="Hoque S.M.E."/>
            <person name="Islam M.K."/>
            <person name="Roy D.K."/>
            <person name="Haider R."/>
            <person name="Moosa M.M."/>
            <person name="Elias S.M."/>
            <person name="Hasan A.M."/>
            <person name="Jahan S."/>
            <person name="Shafiuddin M."/>
            <person name="Mahmood N."/>
            <person name="Shommy N.S."/>
        </authorList>
    </citation>
    <scope>NUCLEOTIDE SEQUENCE [LARGE SCALE GENOMIC DNA]</scope>
    <source>
        <strain evidence="11">cv. O-4</strain>
    </source>
</reference>
<dbReference type="PROSITE" id="PS00178">
    <property type="entry name" value="AA_TRNA_LIGASE_I"/>
    <property type="match status" value="1"/>
</dbReference>
<dbReference type="SUPFAM" id="SSF52374">
    <property type="entry name" value="Nucleotidylyl transferase"/>
    <property type="match status" value="1"/>
</dbReference>
<evidence type="ECO:0000256" key="7">
    <source>
        <dbReference type="ARBA" id="ARBA00023146"/>
    </source>
</evidence>
<dbReference type="GO" id="GO:0004823">
    <property type="term" value="F:leucine-tRNA ligase activity"/>
    <property type="evidence" value="ECO:0007669"/>
    <property type="project" value="UniProtKB-EC"/>
</dbReference>
<evidence type="ECO:0000256" key="8">
    <source>
        <dbReference type="ARBA" id="ARBA00030520"/>
    </source>
</evidence>
<keyword evidence="4" id="KW-0547">Nucleotide-binding</keyword>
<evidence type="ECO:0000256" key="2">
    <source>
        <dbReference type="ARBA" id="ARBA00013164"/>
    </source>
</evidence>
<keyword evidence="11" id="KW-1185">Reference proteome</keyword>
<dbReference type="EMBL" id="AWUE01012272">
    <property type="protein sequence ID" value="OMP09698.1"/>
    <property type="molecule type" value="Genomic_DNA"/>
</dbReference>
<sequence length="85" mass="9656">MATEGGKSFARRDKLLEIESKARVRWDEGDVFKAEAHENPPQPGEKFFGNFPFPYMNGYLHLGHAFSLSKLEFAAAYHRLRGANV</sequence>
<proteinExistence type="inferred from homology"/>
<keyword evidence="6" id="KW-0648">Protein biosynthesis</keyword>